<dbReference type="Gene3D" id="3.10.129.10">
    <property type="entry name" value="Hotdog Thioesterase"/>
    <property type="match status" value="2"/>
</dbReference>
<evidence type="ECO:0000313" key="2">
    <source>
        <dbReference type="Proteomes" id="UP000046176"/>
    </source>
</evidence>
<protein>
    <submittedName>
        <fullName evidence="1">Uncharacterized protein</fullName>
    </submittedName>
</protein>
<organism evidence="1 2">
    <name type="scientific">Neorhizobium galegae bv. officinalis</name>
    <dbReference type="NCBI Taxonomy" id="323656"/>
    <lineage>
        <taxon>Bacteria</taxon>
        <taxon>Pseudomonadati</taxon>
        <taxon>Pseudomonadota</taxon>
        <taxon>Alphaproteobacteria</taxon>
        <taxon>Hyphomicrobiales</taxon>
        <taxon>Rhizobiaceae</taxon>
        <taxon>Rhizobium/Agrobacterium group</taxon>
        <taxon>Neorhizobium</taxon>
    </lineage>
</organism>
<name>A0A0T7FG80_NEOGA</name>
<accession>A0A0T7FG80</accession>
<dbReference type="InterPro" id="IPR029069">
    <property type="entry name" value="HotDog_dom_sf"/>
</dbReference>
<dbReference type="AlphaFoldDB" id="A0A0T7FG80"/>
<reference evidence="1 2" key="1">
    <citation type="submission" date="2014-08" db="EMBL/GenBank/DDBJ databases">
        <authorList>
            <person name="Chen Y.-H."/>
        </authorList>
    </citation>
    <scope>NUCLEOTIDE SEQUENCE [LARGE SCALE GENOMIC DNA]</scope>
</reference>
<dbReference type="EMBL" id="CCRH01000005">
    <property type="protein sequence ID" value="CDZ34022.1"/>
    <property type="molecule type" value="Genomic_DNA"/>
</dbReference>
<gene>
    <name evidence="1" type="ORF">NGAL_HAMBI1145_21010</name>
</gene>
<dbReference type="CDD" id="cd03441">
    <property type="entry name" value="R_hydratase_like"/>
    <property type="match status" value="1"/>
</dbReference>
<dbReference type="SUPFAM" id="SSF54637">
    <property type="entry name" value="Thioesterase/thiol ester dehydrase-isomerase"/>
    <property type="match status" value="2"/>
</dbReference>
<evidence type="ECO:0000313" key="1">
    <source>
        <dbReference type="EMBL" id="CDZ34022.1"/>
    </source>
</evidence>
<proteinExistence type="predicted"/>
<dbReference type="Proteomes" id="UP000046176">
    <property type="component" value="Unassembled WGS sequence"/>
</dbReference>
<dbReference type="OrthoDB" id="5174360at2"/>
<dbReference type="RefSeq" id="WP_046666316.1">
    <property type="nucleotide sequence ID" value="NZ_CCRH01000005.1"/>
</dbReference>
<sequence>MKTETEALFPRSLVVDIRLDDDLRYKGSIHDDVVARARGYKAALVPGAFVYGHMGRVAVEAWGLPWLERGGMGASFRRPVYNGDRLTISASALSGDADMRRSAIVVTNTDGEEVASGWIGLPDLSPSVPDLSAFAVLPRPDPPPAVSIGQLKPGAPLTTADRVLTEEEFRRSLSAFDEQHALHARDGIVHPGCLMRLAMGDTHNSFRFPSAIVLTAVEAQHFACVRPGQGLTTVGRIADAWVRNGKHYFQSEEFLRADGRLAARFLRTQIYGYENV</sequence>